<feature type="compositionally biased region" description="Basic and acidic residues" evidence="1">
    <location>
        <begin position="21"/>
        <end position="36"/>
    </location>
</feature>
<evidence type="ECO:0000313" key="3">
    <source>
        <dbReference type="Proteomes" id="UP000669317"/>
    </source>
</evidence>
<gene>
    <name evidence="2" type="ORF">JWS04_25500</name>
</gene>
<sequence length="89" mass="10108">MQDWKKELGALVAETMASAKSKVEIERPRSVEKEAVEQGGLTAPGHGGSERDEIKKRVESFKAHQERFTREREEYAESLLRGIRPITKV</sequence>
<evidence type="ECO:0000256" key="1">
    <source>
        <dbReference type="SAM" id="MobiDB-lite"/>
    </source>
</evidence>
<reference evidence="2 3" key="1">
    <citation type="submission" date="2021-03" db="EMBL/GenBank/DDBJ databases">
        <title>Genome Sequence of Bradyrhizobium vignae strain ISRA400.</title>
        <authorList>
            <person name="Tisa L.S."/>
            <person name="Svistoonoff S."/>
            <person name="Hocher V."/>
            <person name="Fall S."/>
            <person name="Zaiya A."/>
            <person name="Naing D."/>
            <person name="Niang N."/>
            <person name="Diouf A."/>
            <person name="Dasylva M.C."/>
            <person name="Toure O."/>
            <person name="Gueye M."/>
            <person name="Gully D."/>
            <person name="Tisseyre P."/>
            <person name="Simpson S."/>
            <person name="Morris K."/>
            <person name="Thomas W.K."/>
        </authorList>
    </citation>
    <scope>NUCLEOTIDE SEQUENCE [LARGE SCALE GENOMIC DNA]</scope>
    <source>
        <strain evidence="2 3">ISRA400</strain>
    </source>
</reference>
<comment type="caution">
    <text evidence="2">The sequence shown here is derived from an EMBL/GenBank/DDBJ whole genome shotgun (WGS) entry which is preliminary data.</text>
</comment>
<keyword evidence="3" id="KW-1185">Reference proteome</keyword>
<dbReference type="Proteomes" id="UP000669317">
    <property type="component" value="Unassembled WGS sequence"/>
</dbReference>
<dbReference type="RefSeq" id="WP_209295984.1">
    <property type="nucleotide sequence ID" value="NZ_JAGIKT010000063.1"/>
</dbReference>
<name>A0ABS4A257_9BRAD</name>
<protein>
    <submittedName>
        <fullName evidence="2">Uncharacterized protein</fullName>
    </submittedName>
</protein>
<accession>A0ABS4A257</accession>
<organism evidence="2 3">
    <name type="scientific">Bradyrhizobium vignae</name>
    <dbReference type="NCBI Taxonomy" id="1549949"/>
    <lineage>
        <taxon>Bacteria</taxon>
        <taxon>Pseudomonadati</taxon>
        <taxon>Pseudomonadota</taxon>
        <taxon>Alphaproteobacteria</taxon>
        <taxon>Hyphomicrobiales</taxon>
        <taxon>Nitrobacteraceae</taxon>
        <taxon>Bradyrhizobium</taxon>
    </lineage>
</organism>
<dbReference type="EMBL" id="JAGIKT010000063">
    <property type="protein sequence ID" value="MBP0114376.1"/>
    <property type="molecule type" value="Genomic_DNA"/>
</dbReference>
<proteinExistence type="predicted"/>
<evidence type="ECO:0000313" key="2">
    <source>
        <dbReference type="EMBL" id="MBP0114376.1"/>
    </source>
</evidence>
<feature type="region of interest" description="Disordered" evidence="1">
    <location>
        <begin position="19"/>
        <end position="53"/>
    </location>
</feature>